<feature type="region of interest" description="Disordered" evidence="1">
    <location>
        <begin position="237"/>
        <end position="285"/>
    </location>
</feature>
<gene>
    <name evidence="2" type="ORF">M5K25_017792</name>
</gene>
<proteinExistence type="predicted"/>
<evidence type="ECO:0000256" key="1">
    <source>
        <dbReference type="SAM" id="MobiDB-lite"/>
    </source>
</evidence>
<name>A0ABD0UG75_DENTH</name>
<evidence type="ECO:0000313" key="2">
    <source>
        <dbReference type="EMBL" id="KAL0911864.1"/>
    </source>
</evidence>
<dbReference type="AlphaFoldDB" id="A0ABD0UG75"/>
<evidence type="ECO:0000313" key="3">
    <source>
        <dbReference type="Proteomes" id="UP001552299"/>
    </source>
</evidence>
<keyword evidence="3" id="KW-1185">Reference proteome</keyword>
<sequence length="346" mass="39159">MLPAKSMMPINLGEGSRVQFPQTVIDTGRAGATLQFGTVSDVFEFLPGKTALTREMMTENDVAPRPSIFSRLSVASAANPLAKQKAFKPRPKQITVDSTIWNVNKSDVYCRKPNIGAFNINTKVPPLVKRKAPEPKLKSVIIDTTNLKRNEAEAPDKTIFISGRHNAEASTSSVKLSRKAEEKLMGELKKSFWETSYQPQQPPDRKESAASCLHKLLKDVKNRKSMRNWSKLLNEGAVPTSRNPWKKEVSKRPHQGRDRGLPHFFNSKAMKPKQRPGFERKPMGKSYGNLYHEGYKQRPLRPYYKSMPVKECVGPSNRHFPVPRANYSIRVLQKSNRFACQNSPNK</sequence>
<reference evidence="2 3" key="1">
    <citation type="journal article" date="2024" name="Plant Biotechnol. J.">
        <title>Dendrobium thyrsiflorum genome and its molecular insights into genes involved in important horticultural traits.</title>
        <authorList>
            <person name="Chen B."/>
            <person name="Wang J.Y."/>
            <person name="Zheng P.J."/>
            <person name="Li K.L."/>
            <person name="Liang Y.M."/>
            <person name="Chen X.F."/>
            <person name="Zhang C."/>
            <person name="Zhao X."/>
            <person name="He X."/>
            <person name="Zhang G.Q."/>
            <person name="Liu Z.J."/>
            <person name="Xu Q."/>
        </authorList>
    </citation>
    <scope>NUCLEOTIDE SEQUENCE [LARGE SCALE GENOMIC DNA]</scope>
    <source>
        <strain evidence="2">GZMU011</strain>
    </source>
</reference>
<dbReference type="EMBL" id="JANQDX010000014">
    <property type="protein sequence ID" value="KAL0911864.1"/>
    <property type="molecule type" value="Genomic_DNA"/>
</dbReference>
<feature type="compositionally biased region" description="Basic and acidic residues" evidence="1">
    <location>
        <begin position="245"/>
        <end position="261"/>
    </location>
</feature>
<organism evidence="2 3">
    <name type="scientific">Dendrobium thyrsiflorum</name>
    <name type="common">Pinecone-like raceme dendrobium</name>
    <name type="synonym">Orchid</name>
    <dbReference type="NCBI Taxonomy" id="117978"/>
    <lineage>
        <taxon>Eukaryota</taxon>
        <taxon>Viridiplantae</taxon>
        <taxon>Streptophyta</taxon>
        <taxon>Embryophyta</taxon>
        <taxon>Tracheophyta</taxon>
        <taxon>Spermatophyta</taxon>
        <taxon>Magnoliopsida</taxon>
        <taxon>Liliopsida</taxon>
        <taxon>Asparagales</taxon>
        <taxon>Orchidaceae</taxon>
        <taxon>Epidendroideae</taxon>
        <taxon>Malaxideae</taxon>
        <taxon>Dendrobiinae</taxon>
        <taxon>Dendrobium</taxon>
    </lineage>
</organism>
<accession>A0ABD0UG75</accession>
<comment type="caution">
    <text evidence="2">The sequence shown here is derived from an EMBL/GenBank/DDBJ whole genome shotgun (WGS) entry which is preliminary data.</text>
</comment>
<dbReference type="Proteomes" id="UP001552299">
    <property type="component" value="Unassembled WGS sequence"/>
</dbReference>
<protein>
    <submittedName>
        <fullName evidence="2">Uncharacterized protein</fullName>
    </submittedName>
</protein>